<evidence type="ECO:0000256" key="2">
    <source>
        <dbReference type="ARBA" id="ARBA00022730"/>
    </source>
</evidence>
<keyword evidence="3" id="KW-0694">RNA-binding</keyword>
<dbReference type="InterPro" id="IPR001014">
    <property type="entry name" value="Ribosomal_uL23_CS"/>
</dbReference>
<dbReference type="InterPro" id="IPR012677">
    <property type="entry name" value="Nucleotide-bd_a/b_plait_sf"/>
</dbReference>
<keyword evidence="5" id="KW-0687">Ribonucleoprotein</keyword>
<proteinExistence type="inferred from homology"/>
<dbReference type="InterPro" id="IPR013025">
    <property type="entry name" value="Ribosomal_uL23-like"/>
</dbReference>
<protein>
    <submittedName>
        <fullName evidence="6">Uncharacterized protein</fullName>
    </submittedName>
</protein>
<name>A0A8T3CBA2_DENNO</name>
<keyword evidence="4" id="KW-0689">Ribosomal protein</keyword>
<dbReference type="GO" id="GO:0019843">
    <property type="term" value="F:rRNA binding"/>
    <property type="evidence" value="ECO:0007669"/>
    <property type="project" value="UniProtKB-KW"/>
</dbReference>
<dbReference type="Proteomes" id="UP000829196">
    <property type="component" value="Unassembled WGS sequence"/>
</dbReference>
<dbReference type="GO" id="GO:1990904">
    <property type="term" value="C:ribonucleoprotein complex"/>
    <property type="evidence" value="ECO:0007669"/>
    <property type="project" value="UniProtKB-KW"/>
</dbReference>
<dbReference type="SMR" id="A0A8T3CBA2"/>
<dbReference type="OrthoDB" id="1267328at2759"/>
<dbReference type="SUPFAM" id="SSF54189">
    <property type="entry name" value="Ribosomal proteins S24e, L23 and L15e"/>
    <property type="match status" value="1"/>
</dbReference>
<dbReference type="EMBL" id="JAGYWB010000001">
    <property type="protein sequence ID" value="KAI0530956.1"/>
    <property type="molecule type" value="Genomic_DNA"/>
</dbReference>
<sequence length="75" mass="8653">MTKSAIKEIEDNNTLMFIVVIQDDKKKIKAAIKKMYGIQIMKVNMLTRLDGTKKAYVRLTPDYYTLDVANKITII</sequence>
<dbReference type="GO" id="GO:0006412">
    <property type="term" value="P:translation"/>
    <property type="evidence" value="ECO:0007669"/>
    <property type="project" value="InterPro"/>
</dbReference>
<reference evidence="6" key="1">
    <citation type="journal article" date="2022" name="Front. Genet.">
        <title>Chromosome-Scale Assembly of the Dendrobium nobile Genome Provides Insights Into the Molecular Mechanism of the Biosynthesis of the Medicinal Active Ingredient of Dendrobium.</title>
        <authorList>
            <person name="Xu Q."/>
            <person name="Niu S.-C."/>
            <person name="Li K.-L."/>
            <person name="Zheng P.-J."/>
            <person name="Zhang X.-J."/>
            <person name="Jia Y."/>
            <person name="Liu Y."/>
            <person name="Niu Y.-X."/>
            <person name="Yu L.-H."/>
            <person name="Chen D.-F."/>
            <person name="Zhang G.-Q."/>
        </authorList>
    </citation>
    <scope>NUCLEOTIDE SEQUENCE</scope>
    <source>
        <tissue evidence="6">Leaf</tissue>
    </source>
</reference>
<dbReference type="InterPro" id="IPR012678">
    <property type="entry name" value="Ribosomal_uL23/eL15/eS24_sf"/>
</dbReference>
<evidence type="ECO:0000313" key="6">
    <source>
        <dbReference type="EMBL" id="KAI0530956.1"/>
    </source>
</evidence>
<evidence type="ECO:0000256" key="4">
    <source>
        <dbReference type="ARBA" id="ARBA00022980"/>
    </source>
</evidence>
<dbReference type="GO" id="GO:0003735">
    <property type="term" value="F:structural constituent of ribosome"/>
    <property type="evidence" value="ECO:0007669"/>
    <property type="project" value="InterPro"/>
</dbReference>
<comment type="caution">
    <text evidence="6">The sequence shown here is derived from an EMBL/GenBank/DDBJ whole genome shotgun (WGS) entry which is preliminary data.</text>
</comment>
<dbReference type="PROSITE" id="PS00050">
    <property type="entry name" value="RIBOSOMAL_L23"/>
    <property type="match status" value="1"/>
</dbReference>
<dbReference type="AlphaFoldDB" id="A0A8T3CBA2"/>
<accession>A0A8T3CBA2</accession>
<dbReference type="PANTHER" id="PTHR11620">
    <property type="entry name" value="60S RIBOSOMAL PROTEIN L23A"/>
    <property type="match status" value="1"/>
</dbReference>
<dbReference type="GO" id="GO:0005840">
    <property type="term" value="C:ribosome"/>
    <property type="evidence" value="ECO:0007669"/>
    <property type="project" value="UniProtKB-KW"/>
</dbReference>
<keyword evidence="7" id="KW-1185">Reference proteome</keyword>
<gene>
    <name evidence="6" type="ORF">KFK09_000505</name>
</gene>
<organism evidence="6 7">
    <name type="scientific">Dendrobium nobile</name>
    <name type="common">Orchid</name>
    <dbReference type="NCBI Taxonomy" id="94219"/>
    <lineage>
        <taxon>Eukaryota</taxon>
        <taxon>Viridiplantae</taxon>
        <taxon>Streptophyta</taxon>
        <taxon>Embryophyta</taxon>
        <taxon>Tracheophyta</taxon>
        <taxon>Spermatophyta</taxon>
        <taxon>Magnoliopsida</taxon>
        <taxon>Liliopsida</taxon>
        <taxon>Asparagales</taxon>
        <taxon>Orchidaceae</taxon>
        <taxon>Epidendroideae</taxon>
        <taxon>Malaxideae</taxon>
        <taxon>Dendrobiinae</taxon>
        <taxon>Dendrobium</taxon>
    </lineage>
</organism>
<keyword evidence="2" id="KW-0699">rRNA-binding</keyword>
<comment type="similarity">
    <text evidence="1">Belongs to the universal ribosomal protein uL23 family.</text>
</comment>
<dbReference type="Gene3D" id="3.30.70.330">
    <property type="match status" value="1"/>
</dbReference>
<evidence type="ECO:0000256" key="1">
    <source>
        <dbReference type="ARBA" id="ARBA00006700"/>
    </source>
</evidence>
<evidence type="ECO:0000256" key="3">
    <source>
        <dbReference type="ARBA" id="ARBA00022884"/>
    </source>
</evidence>
<evidence type="ECO:0000313" key="7">
    <source>
        <dbReference type="Proteomes" id="UP000829196"/>
    </source>
</evidence>
<evidence type="ECO:0000256" key="5">
    <source>
        <dbReference type="ARBA" id="ARBA00023274"/>
    </source>
</evidence>